<dbReference type="GeneID" id="93924698"/>
<dbReference type="GO" id="GO:0045892">
    <property type="term" value="P:negative regulation of DNA-templated transcription"/>
    <property type="evidence" value="ECO:0007669"/>
    <property type="project" value="InterPro"/>
</dbReference>
<proteinExistence type="inferred from homology"/>
<keyword evidence="3" id="KW-0238">DNA-binding</keyword>
<comment type="similarity">
    <text evidence="1">Belongs to the BlaI transcriptional regulatory family.</text>
</comment>
<keyword evidence="2" id="KW-0805">Transcription regulation</keyword>
<dbReference type="InterPro" id="IPR036390">
    <property type="entry name" value="WH_DNA-bd_sf"/>
</dbReference>
<dbReference type="EMBL" id="UHFA01000002">
    <property type="protein sequence ID" value="SUN35082.1"/>
    <property type="molecule type" value="Genomic_DNA"/>
</dbReference>
<dbReference type="SUPFAM" id="SSF46785">
    <property type="entry name" value="Winged helix' DNA-binding domain"/>
    <property type="match status" value="1"/>
</dbReference>
<evidence type="ECO:0000256" key="3">
    <source>
        <dbReference type="ARBA" id="ARBA00023125"/>
    </source>
</evidence>
<evidence type="ECO:0000313" key="6">
    <source>
        <dbReference type="Proteomes" id="UP000254082"/>
    </source>
</evidence>
<evidence type="ECO:0000256" key="2">
    <source>
        <dbReference type="ARBA" id="ARBA00023015"/>
    </source>
</evidence>
<gene>
    <name evidence="5" type="primary">copY</name>
    <name evidence="5" type="ORF">NCTC11391_00054</name>
</gene>
<sequence length="148" mass="16722">MISNAEWEVLRVVWAKGQASSKDIIGVLAQKMDWSESTIKTLIGRLVEKKILQSRREGRSFIYWTEISEEEANLANLRTELAKICQTKQAGLLGQILAETPMTAQDLQGLQKILDRKQVLDQVPCNCTPGQCRCQEHVNSPEKEEVVI</sequence>
<dbReference type="Gene3D" id="1.10.10.10">
    <property type="entry name" value="Winged helix-like DNA-binding domain superfamily/Winged helix DNA-binding domain"/>
    <property type="match status" value="1"/>
</dbReference>
<dbReference type="InterPro" id="IPR014071">
    <property type="entry name" value="Cu_transp_CopY/TcrY"/>
</dbReference>
<dbReference type="OrthoDB" id="1849040at2"/>
<dbReference type="AlphaFoldDB" id="A0A380JAT7"/>
<name>A0A380JAT7_STRDO</name>
<evidence type="ECO:0000256" key="4">
    <source>
        <dbReference type="ARBA" id="ARBA00023163"/>
    </source>
</evidence>
<dbReference type="GO" id="GO:0003677">
    <property type="term" value="F:DNA binding"/>
    <property type="evidence" value="ECO:0007669"/>
    <property type="project" value="UniProtKB-KW"/>
</dbReference>
<evidence type="ECO:0000256" key="1">
    <source>
        <dbReference type="ARBA" id="ARBA00011046"/>
    </source>
</evidence>
<organism evidence="5 6">
    <name type="scientific">Streptococcus downei MFe28</name>
    <dbReference type="NCBI Taxonomy" id="764290"/>
    <lineage>
        <taxon>Bacteria</taxon>
        <taxon>Bacillati</taxon>
        <taxon>Bacillota</taxon>
        <taxon>Bacilli</taxon>
        <taxon>Lactobacillales</taxon>
        <taxon>Streptococcaceae</taxon>
        <taxon>Streptococcus</taxon>
    </lineage>
</organism>
<keyword evidence="6" id="KW-1185">Reference proteome</keyword>
<dbReference type="NCBIfam" id="TIGR02698">
    <property type="entry name" value="CopY_TcrY"/>
    <property type="match status" value="1"/>
</dbReference>
<dbReference type="InterPro" id="IPR005650">
    <property type="entry name" value="BlaI_family"/>
</dbReference>
<dbReference type="RefSeq" id="WP_002998634.1">
    <property type="nucleotide sequence ID" value="NZ_UHFA01000002.1"/>
</dbReference>
<dbReference type="Pfam" id="PF03965">
    <property type="entry name" value="Penicillinase_R"/>
    <property type="match status" value="1"/>
</dbReference>
<dbReference type="InterPro" id="IPR036388">
    <property type="entry name" value="WH-like_DNA-bd_sf"/>
</dbReference>
<keyword evidence="4" id="KW-0804">Transcription</keyword>
<dbReference type="PIRSF" id="PIRSF019455">
    <property type="entry name" value="CopR_AtkY"/>
    <property type="match status" value="1"/>
</dbReference>
<evidence type="ECO:0000313" key="5">
    <source>
        <dbReference type="EMBL" id="SUN35082.1"/>
    </source>
</evidence>
<dbReference type="Proteomes" id="UP000254082">
    <property type="component" value="Unassembled WGS sequence"/>
</dbReference>
<reference evidence="5 6" key="1">
    <citation type="submission" date="2018-06" db="EMBL/GenBank/DDBJ databases">
        <authorList>
            <consortium name="Pathogen Informatics"/>
            <person name="Doyle S."/>
        </authorList>
    </citation>
    <scope>NUCLEOTIDE SEQUENCE [LARGE SCALE GENOMIC DNA]</scope>
    <source>
        <strain evidence="6">NCTC 11391</strain>
    </source>
</reference>
<accession>A0A380JAT7</accession>
<protein>
    <submittedName>
        <fullName evidence="5">Putative transcriptional regulator</fullName>
    </submittedName>
</protein>